<dbReference type="InterPro" id="IPR027417">
    <property type="entry name" value="P-loop_NTPase"/>
</dbReference>
<dbReference type="SMART" id="SM00174">
    <property type="entry name" value="RHO"/>
    <property type="match status" value="1"/>
</dbReference>
<dbReference type="Pfam" id="PF00071">
    <property type="entry name" value="Ras"/>
    <property type="match status" value="1"/>
</dbReference>
<sequence length="204" mass="23145">MVDAKATKSKPKEGPPIKIILLGDSAVGKSKLVERFLMDGYQPQQLSTYALTLFGYEATREGKTVNVDFWDTAGQERFQTIHPSYYHEAHCCILVFDITRKVTYKNLEKWYQELVQQRPGVPCLVAANKIDIDLEVIKRTFNFATKRNLQLFFVSASEGTNVVKMFEEAIDLAIHFRNNPPEDDLVAQALALLKESGLDDDLEV</sequence>
<dbReference type="InterPro" id="IPR001806">
    <property type="entry name" value="Small_GTPase"/>
</dbReference>
<keyword evidence="1" id="KW-0547">Nucleotide-binding</keyword>
<dbReference type="PROSITE" id="PS51419">
    <property type="entry name" value="RAB"/>
    <property type="match status" value="1"/>
</dbReference>
<dbReference type="AlphaFoldDB" id="A0A125SEA7"/>
<dbReference type="SMART" id="SM00176">
    <property type="entry name" value="RAN"/>
    <property type="match status" value="1"/>
</dbReference>
<reference evidence="2" key="1">
    <citation type="journal article" date="2016" name="Biol. Direct">
        <title>A paneukaryotic genomic analysis of the small GTPase RABL2 underscores the significance of recurrent gene loss in eukaryote evolution.</title>
        <authorList>
            <person name="Elias M."/>
            <person name="Klimes V."/>
            <person name="Derelle R."/>
            <person name="Petrzelkova R."/>
            <person name="Tachezy J."/>
        </authorList>
    </citation>
    <scope>NUCLEOTIDE SEQUENCE</scope>
    <source>
        <strain evidence="2">CCAP 1204-17a</strain>
    </source>
</reference>
<evidence type="ECO:0000256" key="1">
    <source>
        <dbReference type="ARBA" id="ARBA00022741"/>
    </source>
</evidence>
<evidence type="ECO:0000313" key="2">
    <source>
        <dbReference type="EMBL" id="AME21659.1"/>
    </source>
</evidence>
<dbReference type="InterPro" id="IPR005225">
    <property type="entry name" value="Small_GTP-bd"/>
</dbReference>
<dbReference type="PANTHER" id="PTHR47978">
    <property type="match status" value="1"/>
</dbReference>
<name>A0A125SEA7_EUGLO</name>
<dbReference type="SMART" id="SM00173">
    <property type="entry name" value="RAS"/>
    <property type="match status" value="1"/>
</dbReference>
<accession>A0A125SEA7</accession>
<dbReference type="GO" id="GO:0003924">
    <property type="term" value="F:GTPase activity"/>
    <property type="evidence" value="ECO:0007669"/>
    <property type="project" value="InterPro"/>
</dbReference>
<dbReference type="SUPFAM" id="SSF52540">
    <property type="entry name" value="P-loop containing nucleoside triphosphate hydrolases"/>
    <property type="match status" value="1"/>
</dbReference>
<dbReference type="SMART" id="SM00175">
    <property type="entry name" value="RAB"/>
    <property type="match status" value="1"/>
</dbReference>
<dbReference type="GO" id="GO:0005525">
    <property type="term" value="F:GTP binding"/>
    <property type="evidence" value="ECO:0007669"/>
    <property type="project" value="InterPro"/>
</dbReference>
<dbReference type="EMBL" id="KU522224">
    <property type="protein sequence ID" value="AME21659.1"/>
    <property type="molecule type" value="mRNA"/>
</dbReference>
<organism evidence="2">
    <name type="scientific">Euglena longa</name>
    <name type="common">Euglenophycean alga</name>
    <name type="synonym">Astasia longa</name>
    <dbReference type="NCBI Taxonomy" id="3037"/>
    <lineage>
        <taxon>Eukaryota</taxon>
        <taxon>Discoba</taxon>
        <taxon>Euglenozoa</taxon>
        <taxon>Euglenida</taxon>
        <taxon>Spirocuta</taxon>
        <taxon>Euglenophyceae</taxon>
        <taxon>Euglenales</taxon>
        <taxon>Euglenaceae</taxon>
        <taxon>Euglena</taxon>
    </lineage>
</organism>
<dbReference type="Gene3D" id="3.40.50.300">
    <property type="entry name" value="P-loop containing nucleotide triphosphate hydrolases"/>
    <property type="match status" value="1"/>
</dbReference>
<protein>
    <submittedName>
        <fullName evidence="2">RABL2</fullName>
    </submittedName>
</protein>
<dbReference type="FunFam" id="3.40.50.300:FF:001656">
    <property type="entry name" value="Rab11B GTPase, putative"/>
    <property type="match status" value="1"/>
</dbReference>
<proteinExistence type="evidence at transcript level"/>
<dbReference type="NCBIfam" id="TIGR00231">
    <property type="entry name" value="small_GTP"/>
    <property type="match status" value="1"/>
</dbReference>
<dbReference type="PRINTS" id="PR00449">
    <property type="entry name" value="RASTRNSFRMNG"/>
</dbReference>